<keyword evidence="3" id="KW-1185">Reference proteome</keyword>
<dbReference type="EC" id="3.4.-.-" evidence="2"/>
<dbReference type="Proteomes" id="UP001595834">
    <property type="component" value="Unassembled WGS sequence"/>
</dbReference>
<reference evidence="3" key="1">
    <citation type="journal article" date="2019" name="Int. J. Syst. Evol. Microbiol.">
        <title>The Global Catalogue of Microorganisms (GCM) 10K type strain sequencing project: providing services to taxonomists for standard genome sequencing and annotation.</title>
        <authorList>
            <consortium name="The Broad Institute Genomics Platform"/>
            <consortium name="The Broad Institute Genome Sequencing Center for Infectious Disease"/>
            <person name="Wu L."/>
            <person name="Ma J."/>
        </authorList>
    </citation>
    <scope>NUCLEOTIDE SEQUENCE [LARGE SCALE GENOMIC DNA]</scope>
    <source>
        <strain evidence="3">CCM 7224</strain>
    </source>
</reference>
<evidence type="ECO:0000259" key="1">
    <source>
        <dbReference type="Pfam" id="PF12697"/>
    </source>
</evidence>
<dbReference type="Pfam" id="PF12697">
    <property type="entry name" value="Abhydrolase_6"/>
    <property type="match status" value="1"/>
</dbReference>
<dbReference type="InterPro" id="IPR000073">
    <property type="entry name" value="AB_hydrolase_1"/>
</dbReference>
<keyword evidence="2" id="KW-0378">Hydrolase</keyword>
<organism evidence="2 3">
    <name type="scientific">Streptomyces mauvecolor</name>
    <dbReference type="NCBI Taxonomy" id="58345"/>
    <lineage>
        <taxon>Bacteria</taxon>
        <taxon>Bacillati</taxon>
        <taxon>Actinomycetota</taxon>
        <taxon>Actinomycetes</taxon>
        <taxon>Kitasatosporales</taxon>
        <taxon>Streptomycetaceae</taxon>
        <taxon>Streptomyces</taxon>
    </lineage>
</organism>
<gene>
    <name evidence="2" type="ORF">ACFPFX_02810</name>
</gene>
<dbReference type="SUPFAM" id="SSF53474">
    <property type="entry name" value="alpha/beta-Hydrolases"/>
    <property type="match status" value="1"/>
</dbReference>
<proteinExistence type="predicted"/>
<evidence type="ECO:0000313" key="3">
    <source>
        <dbReference type="Proteomes" id="UP001595834"/>
    </source>
</evidence>
<protein>
    <submittedName>
        <fullName evidence="2">Alpha/beta hydrolase family protein</fullName>
        <ecNumber evidence="2">3.4.-.-</ecNumber>
    </submittedName>
</protein>
<dbReference type="EMBL" id="JBHSIZ010000003">
    <property type="protein sequence ID" value="MFC4955221.1"/>
    <property type="molecule type" value="Genomic_DNA"/>
</dbReference>
<dbReference type="InterPro" id="IPR051044">
    <property type="entry name" value="MAG_DAG_Lipase"/>
</dbReference>
<dbReference type="PRINTS" id="PR00111">
    <property type="entry name" value="ABHYDROLASE"/>
</dbReference>
<name>A0ABV9UEP8_9ACTN</name>
<dbReference type="PANTHER" id="PTHR11614">
    <property type="entry name" value="PHOSPHOLIPASE-RELATED"/>
    <property type="match status" value="1"/>
</dbReference>
<sequence length="254" mass="26973">MTGVTTEAVRFAGTGGHRLAGKLDLPPGEVRAHAVFAHCFTCSKDFFTAARVSHALAERGIAVLRLDFTGLGESEGERPYGDFDTSVADLLSAAAHLRAEHRAPSLLVGHSFGGATTLAAAALMPEVRAVATIAAPSHPAHVTGLFGRAAREIEERGEGQVVLAGRTFTFGKEFLDTLADQPQRRRIGELGRALLVLHSPEDRQVAIAEATEIFRSAAHPKSFVALDGADHFLGDPADARYAAEVIAAWASRYL</sequence>
<dbReference type="InterPro" id="IPR029058">
    <property type="entry name" value="AB_hydrolase_fold"/>
</dbReference>
<comment type="caution">
    <text evidence="2">The sequence shown here is derived from an EMBL/GenBank/DDBJ whole genome shotgun (WGS) entry which is preliminary data.</text>
</comment>
<dbReference type="Gene3D" id="3.40.50.1820">
    <property type="entry name" value="alpha/beta hydrolase"/>
    <property type="match status" value="1"/>
</dbReference>
<feature type="domain" description="AB hydrolase-1" evidence="1">
    <location>
        <begin position="35"/>
        <end position="243"/>
    </location>
</feature>
<dbReference type="RefSeq" id="WP_344371020.1">
    <property type="nucleotide sequence ID" value="NZ_BAAASQ010000002.1"/>
</dbReference>
<dbReference type="GO" id="GO:0016787">
    <property type="term" value="F:hydrolase activity"/>
    <property type="evidence" value="ECO:0007669"/>
    <property type="project" value="UniProtKB-KW"/>
</dbReference>
<evidence type="ECO:0000313" key="2">
    <source>
        <dbReference type="EMBL" id="MFC4955221.1"/>
    </source>
</evidence>
<accession>A0ABV9UEP8</accession>